<proteinExistence type="inferred from homology"/>
<reference evidence="22 23" key="1">
    <citation type="journal article" date="2010" name="J. Bacteriol.">
        <title>Complete genome sequence of the aerobic facultative methanotroph Methylocella silvestris BL2.</title>
        <authorList>
            <person name="Chen Y."/>
            <person name="Crombie A."/>
            <person name="Rahman M.T."/>
            <person name="Dedysh S.N."/>
            <person name="Liesack W."/>
            <person name="Stott M.B."/>
            <person name="Alam M."/>
            <person name="Theisen A.R."/>
            <person name="Murrell J.C."/>
            <person name="Dunfield P.F."/>
        </authorList>
    </citation>
    <scope>NUCLEOTIDE SEQUENCE [LARGE SCALE GENOMIC DNA]</scope>
    <source>
        <strain evidence="23">DSM 15510 / CIP 108128 / LMG 27833 / NCIMB 13906 / BL2</strain>
    </source>
</reference>
<dbReference type="SUPFAM" id="SSF56176">
    <property type="entry name" value="FAD-binding/transporter-associated domain-like"/>
    <property type="match status" value="1"/>
</dbReference>
<dbReference type="InterPro" id="IPR036635">
    <property type="entry name" value="MurB_C_sf"/>
</dbReference>
<dbReference type="InterPro" id="IPR006094">
    <property type="entry name" value="Oxid_FAD_bind_N"/>
</dbReference>
<dbReference type="Pfam" id="PF02873">
    <property type="entry name" value="MurB_C"/>
    <property type="match status" value="1"/>
</dbReference>
<dbReference type="InterPro" id="IPR036318">
    <property type="entry name" value="FAD-bd_PCMH-like_sf"/>
</dbReference>
<gene>
    <name evidence="19" type="primary">murB</name>
    <name evidence="22" type="ordered locus">Msil_3489</name>
</gene>
<keyword evidence="15 19" id="KW-0131">Cell cycle</keyword>
<evidence type="ECO:0000256" key="15">
    <source>
        <dbReference type="ARBA" id="ARBA00023306"/>
    </source>
</evidence>
<evidence type="ECO:0000256" key="11">
    <source>
        <dbReference type="ARBA" id="ARBA00022857"/>
    </source>
</evidence>
<dbReference type="Pfam" id="PF01565">
    <property type="entry name" value="FAD_binding_4"/>
    <property type="match status" value="1"/>
</dbReference>
<evidence type="ECO:0000313" key="22">
    <source>
        <dbReference type="EMBL" id="ACK52378.1"/>
    </source>
</evidence>
<dbReference type="OrthoDB" id="9804753at2"/>
<dbReference type="GO" id="GO:0051301">
    <property type="term" value="P:cell division"/>
    <property type="evidence" value="ECO:0007669"/>
    <property type="project" value="UniProtKB-KW"/>
</dbReference>
<dbReference type="GO" id="GO:0071555">
    <property type="term" value="P:cell wall organization"/>
    <property type="evidence" value="ECO:0007669"/>
    <property type="project" value="UniProtKB-KW"/>
</dbReference>
<evidence type="ECO:0000313" key="23">
    <source>
        <dbReference type="Proteomes" id="UP000002257"/>
    </source>
</evidence>
<keyword evidence="10 19" id="KW-0274">FAD</keyword>
<evidence type="ECO:0000256" key="20">
    <source>
        <dbReference type="SAM" id="MobiDB-lite"/>
    </source>
</evidence>
<dbReference type="InterPro" id="IPR016169">
    <property type="entry name" value="FAD-bd_PCMH_sub2"/>
</dbReference>
<dbReference type="GO" id="GO:0008360">
    <property type="term" value="P:regulation of cell shape"/>
    <property type="evidence" value="ECO:0007669"/>
    <property type="project" value="UniProtKB-KW"/>
</dbReference>
<dbReference type="EC" id="1.3.1.98" evidence="5 19"/>
<dbReference type="InterPro" id="IPR016167">
    <property type="entry name" value="FAD-bd_PCMH_sub1"/>
</dbReference>
<comment type="subcellular location">
    <subcellularLocation>
        <location evidence="3 19">Cytoplasm</location>
    </subcellularLocation>
</comment>
<keyword evidence="14 19" id="KW-0560">Oxidoreductase</keyword>
<feature type="domain" description="FAD-binding PCMH-type" evidence="21">
    <location>
        <begin position="34"/>
        <end position="198"/>
    </location>
</feature>
<keyword evidence="16 19" id="KW-0961">Cell wall biogenesis/degradation</keyword>
<sequence>MAFPDLTPELRRAMPDLRGAISPNAPLSGLTFFRTGGPAQILFEPADEADLAYFLQRLDPNLNVMTLGAGSNLLVRDGGIKGVVIRLGRPFEEIAIEGLRVTAGAAARDMKLALVAGRAGVAGLSFLRGVPGSIGGALRMNAGAYGSEIKDRLICCRVVDRAGKIIEFANADMGFSYRHSAIGPDVIFTGATFEGLPGEPEKLMAEMAEITAERGKTQPVNSRTGGSTFKNPPGHKAWALIDAAGCRGLTIGDAQISQLHCNFLINQGSAAAADLEALGEEVRTRVKATSGVSLEWEILRVGEGPLRIPHPEEDA</sequence>
<name>B8ETM6_METSB</name>
<comment type="catalytic activity">
    <reaction evidence="18 19">
        <text>UDP-N-acetyl-alpha-D-muramate + NADP(+) = UDP-N-acetyl-3-O-(1-carboxyvinyl)-alpha-D-glucosamine + NADPH + H(+)</text>
        <dbReference type="Rhea" id="RHEA:12248"/>
        <dbReference type="ChEBI" id="CHEBI:15378"/>
        <dbReference type="ChEBI" id="CHEBI:57783"/>
        <dbReference type="ChEBI" id="CHEBI:58349"/>
        <dbReference type="ChEBI" id="CHEBI:68483"/>
        <dbReference type="ChEBI" id="CHEBI:70757"/>
        <dbReference type="EC" id="1.3.1.98"/>
    </reaction>
</comment>
<dbReference type="Gene3D" id="3.90.78.10">
    <property type="entry name" value="UDP-N-acetylenolpyruvoylglucosamine reductase, C-terminal domain"/>
    <property type="match status" value="1"/>
</dbReference>
<evidence type="ECO:0000256" key="18">
    <source>
        <dbReference type="ARBA" id="ARBA00048914"/>
    </source>
</evidence>
<protein>
    <recommendedName>
        <fullName evidence="6 19">UDP-N-acetylenolpyruvoylglucosamine reductase</fullName>
        <ecNumber evidence="5 19">1.3.1.98</ecNumber>
    </recommendedName>
    <alternativeName>
        <fullName evidence="17 19">UDP-N-acetylmuramate dehydrogenase</fullName>
    </alternativeName>
</protein>
<dbReference type="Proteomes" id="UP000002257">
    <property type="component" value="Chromosome"/>
</dbReference>
<evidence type="ECO:0000256" key="1">
    <source>
        <dbReference type="ARBA" id="ARBA00001974"/>
    </source>
</evidence>
<feature type="compositionally biased region" description="Polar residues" evidence="20">
    <location>
        <begin position="218"/>
        <end position="230"/>
    </location>
</feature>
<keyword evidence="12 19" id="KW-0133">Cell shape</keyword>
<dbReference type="EMBL" id="CP001280">
    <property type="protein sequence ID" value="ACK52378.1"/>
    <property type="molecule type" value="Genomic_DNA"/>
</dbReference>
<evidence type="ECO:0000256" key="3">
    <source>
        <dbReference type="ARBA" id="ARBA00004496"/>
    </source>
</evidence>
<evidence type="ECO:0000256" key="10">
    <source>
        <dbReference type="ARBA" id="ARBA00022827"/>
    </source>
</evidence>
<feature type="active site" evidence="19">
    <location>
        <position position="297"/>
    </location>
</feature>
<organism evidence="22 23">
    <name type="scientific">Methylocella silvestris (strain DSM 15510 / CIP 108128 / LMG 27833 / NCIMB 13906 / BL2)</name>
    <dbReference type="NCBI Taxonomy" id="395965"/>
    <lineage>
        <taxon>Bacteria</taxon>
        <taxon>Pseudomonadati</taxon>
        <taxon>Pseudomonadota</taxon>
        <taxon>Alphaproteobacteria</taxon>
        <taxon>Hyphomicrobiales</taxon>
        <taxon>Beijerinckiaceae</taxon>
        <taxon>Methylocella</taxon>
    </lineage>
</organism>
<dbReference type="Gene3D" id="3.30.43.10">
    <property type="entry name" value="Uridine Diphospho-n-acetylenolpyruvylglucosamine Reductase, domain 2"/>
    <property type="match status" value="1"/>
</dbReference>
<comment type="function">
    <text evidence="2 19">Cell wall formation.</text>
</comment>
<keyword evidence="7 19" id="KW-0963">Cytoplasm</keyword>
<evidence type="ECO:0000256" key="2">
    <source>
        <dbReference type="ARBA" id="ARBA00003921"/>
    </source>
</evidence>
<keyword evidence="13 19" id="KW-0573">Peptidoglycan synthesis</keyword>
<comment type="cofactor">
    <cofactor evidence="1 19">
        <name>FAD</name>
        <dbReference type="ChEBI" id="CHEBI:57692"/>
    </cofactor>
</comment>
<dbReference type="KEGG" id="msl:Msil_3489"/>
<comment type="pathway">
    <text evidence="4 19">Cell wall biogenesis; peptidoglycan biosynthesis.</text>
</comment>
<feature type="region of interest" description="Disordered" evidence="20">
    <location>
        <begin position="212"/>
        <end position="231"/>
    </location>
</feature>
<dbReference type="PROSITE" id="PS51387">
    <property type="entry name" value="FAD_PCMH"/>
    <property type="match status" value="1"/>
</dbReference>
<evidence type="ECO:0000256" key="14">
    <source>
        <dbReference type="ARBA" id="ARBA00023002"/>
    </source>
</evidence>
<comment type="similarity">
    <text evidence="19">Belongs to the MurB family.</text>
</comment>
<evidence type="ECO:0000256" key="6">
    <source>
        <dbReference type="ARBA" id="ARBA00015188"/>
    </source>
</evidence>
<evidence type="ECO:0000256" key="19">
    <source>
        <dbReference type="HAMAP-Rule" id="MF_00037"/>
    </source>
</evidence>
<dbReference type="InterPro" id="IPR011601">
    <property type="entry name" value="MurB_C"/>
</dbReference>
<dbReference type="GO" id="GO:0005829">
    <property type="term" value="C:cytosol"/>
    <property type="evidence" value="ECO:0007669"/>
    <property type="project" value="TreeGrafter"/>
</dbReference>
<evidence type="ECO:0000256" key="16">
    <source>
        <dbReference type="ARBA" id="ARBA00023316"/>
    </source>
</evidence>
<dbReference type="SUPFAM" id="SSF56194">
    <property type="entry name" value="Uridine diphospho-N-Acetylenolpyruvylglucosamine reductase, MurB, C-terminal domain"/>
    <property type="match status" value="1"/>
</dbReference>
<dbReference type="HAMAP" id="MF_00037">
    <property type="entry name" value="MurB"/>
    <property type="match status" value="1"/>
</dbReference>
<evidence type="ECO:0000259" key="21">
    <source>
        <dbReference type="PROSITE" id="PS51387"/>
    </source>
</evidence>
<evidence type="ECO:0000256" key="5">
    <source>
        <dbReference type="ARBA" id="ARBA00012518"/>
    </source>
</evidence>
<dbReference type="Gene3D" id="3.30.465.10">
    <property type="match status" value="1"/>
</dbReference>
<dbReference type="STRING" id="395965.Msil_3489"/>
<dbReference type="GO" id="GO:0008762">
    <property type="term" value="F:UDP-N-acetylmuramate dehydrogenase activity"/>
    <property type="evidence" value="ECO:0007669"/>
    <property type="project" value="UniProtKB-UniRule"/>
</dbReference>
<keyword evidence="8 19" id="KW-0132">Cell division</keyword>
<feature type="active site" evidence="19">
    <location>
        <position position="178"/>
    </location>
</feature>
<dbReference type="PANTHER" id="PTHR21071:SF4">
    <property type="entry name" value="UDP-N-ACETYLENOLPYRUVOYLGLUCOSAMINE REDUCTASE"/>
    <property type="match status" value="1"/>
</dbReference>
<evidence type="ECO:0000256" key="4">
    <source>
        <dbReference type="ARBA" id="ARBA00004752"/>
    </source>
</evidence>
<dbReference type="NCBIfam" id="NF010480">
    <property type="entry name" value="PRK13905.1"/>
    <property type="match status" value="1"/>
</dbReference>
<dbReference type="HOGENOM" id="CLU_035304_1_0_5"/>
<dbReference type="InterPro" id="IPR016166">
    <property type="entry name" value="FAD-bd_PCMH"/>
</dbReference>
<accession>B8ETM6</accession>
<dbReference type="GO" id="GO:0009252">
    <property type="term" value="P:peptidoglycan biosynthetic process"/>
    <property type="evidence" value="ECO:0007669"/>
    <property type="project" value="UniProtKB-UniRule"/>
</dbReference>
<keyword evidence="11 19" id="KW-0521">NADP</keyword>
<dbReference type="NCBIfam" id="TIGR00179">
    <property type="entry name" value="murB"/>
    <property type="match status" value="1"/>
</dbReference>
<evidence type="ECO:0000256" key="9">
    <source>
        <dbReference type="ARBA" id="ARBA00022630"/>
    </source>
</evidence>
<dbReference type="GO" id="GO:0071949">
    <property type="term" value="F:FAD binding"/>
    <property type="evidence" value="ECO:0007669"/>
    <property type="project" value="InterPro"/>
</dbReference>
<evidence type="ECO:0000256" key="7">
    <source>
        <dbReference type="ARBA" id="ARBA00022490"/>
    </source>
</evidence>
<dbReference type="PANTHER" id="PTHR21071">
    <property type="entry name" value="UDP-N-ACETYLENOLPYRUVOYLGLUCOSAMINE REDUCTASE"/>
    <property type="match status" value="1"/>
</dbReference>
<keyword evidence="23" id="KW-1185">Reference proteome</keyword>
<evidence type="ECO:0000256" key="13">
    <source>
        <dbReference type="ARBA" id="ARBA00022984"/>
    </source>
</evidence>
<keyword evidence="9 19" id="KW-0285">Flavoprotein</keyword>
<dbReference type="eggNOG" id="COG0812">
    <property type="taxonomic scope" value="Bacteria"/>
</dbReference>
<dbReference type="AlphaFoldDB" id="B8ETM6"/>
<dbReference type="RefSeq" id="WP_012592447.1">
    <property type="nucleotide sequence ID" value="NC_011666.1"/>
</dbReference>
<dbReference type="UniPathway" id="UPA00219"/>
<evidence type="ECO:0000256" key="8">
    <source>
        <dbReference type="ARBA" id="ARBA00022618"/>
    </source>
</evidence>
<feature type="active site" description="Proton donor" evidence="19">
    <location>
        <position position="227"/>
    </location>
</feature>
<dbReference type="InterPro" id="IPR003170">
    <property type="entry name" value="MurB"/>
</dbReference>
<evidence type="ECO:0000256" key="17">
    <source>
        <dbReference type="ARBA" id="ARBA00031026"/>
    </source>
</evidence>
<evidence type="ECO:0000256" key="12">
    <source>
        <dbReference type="ARBA" id="ARBA00022960"/>
    </source>
</evidence>